<sequence>MESLEFDRLAFEDLAWWVEYDCKQTLKIIRLIQKVQRHPFHGKKVRYSGLLIVPED</sequence>
<dbReference type="AlphaFoldDB" id="A0A552F5M7"/>
<proteinExistence type="predicted"/>
<dbReference type="Gene3D" id="3.30.2310.20">
    <property type="entry name" value="RelE-like"/>
    <property type="match status" value="1"/>
</dbReference>
<dbReference type="Proteomes" id="UP000320293">
    <property type="component" value="Unassembled WGS sequence"/>
</dbReference>
<comment type="caution">
    <text evidence="2">The sequence shown here is derived from an EMBL/GenBank/DDBJ whole genome shotgun (WGS) entry which is preliminary data.</text>
</comment>
<protein>
    <recommendedName>
        <fullName evidence="1">Endoribonuclease YoeB</fullName>
    </recommendedName>
</protein>
<dbReference type="InterPro" id="IPR009614">
    <property type="entry name" value="YoeB_toxin"/>
</dbReference>
<evidence type="ECO:0000313" key="3">
    <source>
        <dbReference type="Proteomes" id="UP000320293"/>
    </source>
</evidence>
<organism evidence="2 3">
    <name type="scientific">Microcystis aeruginosa Ma_QC_Ca_00000000_S207</name>
    <dbReference type="NCBI Taxonomy" id="2486251"/>
    <lineage>
        <taxon>Bacteria</taxon>
        <taxon>Bacillati</taxon>
        <taxon>Cyanobacteriota</taxon>
        <taxon>Cyanophyceae</taxon>
        <taxon>Oscillatoriophycideae</taxon>
        <taxon>Chroococcales</taxon>
        <taxon>Microcystaceae</taxon>
        <taxon>Microcystis</taxon>
    </lineage>
</organism>
<dbReference type="InterPro" id="IPR035093">
    <property type="entry name" value="RelE/ParE_toxin_dom_sf"/>
</dbReference>
<accession>A0A552F5M7</accession>
<dbReference type="GO" id="GO:0006401">
    <property type="term" value="P:RNA catabolic process"/>
    <property type="evidence" value="ECO:0007669"/>
    <property type="project" value="InterPro"/>
</dbReference>
<dbReference type="EMBL" id="SFBF01000385">
    <property type="protein sequence ID" value="TRU42019.1"/>
    <property type="molecule type" value="Genomic_DNA"/>
</dbReference>
<reference evidence="2 3" key="1">
    <citation type="submission" date="2019-01" db="EMBL/GenBank/DDBJ databases">
        <title>Coherence of Microcystis species and biogeography revealed through population genomics.</title>
        <authorList>
            <person name="Perez-Carrascal O.M."/>
            <person name="Terrat Y."/>
            <person name="Giani A."/>
            <person name="Fortin N."/>
            <person name="Tromas N."/>
            <person name="Shapiro B.J."/>
        </authorList>
    </citation>
    <scope>NUCLEOTIDE SEQUENCE [LARGE SCALE GENOMIC DNA]</scope>
    <source>
        <strain evidence="2">Ma_QC_Ca_00000000_S207</strain>
    </source>
</reference>
<dbReference type="GO" id="GO:0004519">
    <property type="term" value="F:endonuclease activity"/>
    <property type="evidence" value="ECO:0007669"/>
    <property type="project" value="InterPro"/>
</dbReference>
<evidence type="ECO:0000256" key="1">
    <source>
        <dbReference type="ARBA" id="ARBA00050056"/>
    </source>
</evidence>
<evidence type="ECO:0000313" key="2">
    <source>
        <dbReference type="EMBL" id="TRU42019.1"/>
    </source>
</evidence>
<dbReference type="Pfam" id="PF06769">
    <property type="entry name" value="YoeB_toxin"/>
    <property type="match status" value="1"/>
</dbReference>
<gene>
    <name evidence="2" type="ORF">EWV91_20630</name>
</gene>
<name>A0A552F5M7_MICAE</name>